<proteinExistence type="predicted"/>
<evidence type="ECO:0000256" key="1">
    <source>
        <dbReference type="ARBA" id="ARBA00001936"/>
    </source>
</evidence>
<dbReference type="EC" id="2.7.7.7" evidence="2 18"/>
<dbReference type="EMBL" id="CP012846">
    <property type="protein sequence ID" value="ARC54605.1"/>
    <property type="molecule type" value="Genomic_DNA"/>
</dbReference>
<evidence type="ECO:0000256" key="11">
    <source>
        <dbReference type="ARBA" id="ARBA00022842"/>
    </source>
</evidence>
<evidence type="ECO:0000256" key="13">
    <source>
        <dbReference type="ARBA" id="ARBA00023211"/>
    </source>
</evidence>
<evidence type="ECO:0000256" key="12">
    <source>
        <dbReference type="ARBA" id="ARBA00022932"/>
    </source>
</evidence>
<evidence type="ECO:0000256" key="5">
    <source>
        <dbReference type="ARBA" id="ARBA00022695"/>
    </source>
</evidence>
<accession>A0A1V0HP71</accession>
<dbReference type="FunFam" id="3.30.420.10:FF:000012">
    <property type="entry name" value="DNA polymerase III subunit epsilon"/>
    <property type="match status" value="1"/>
</dbReference>
<reference evidence="20 21" key="1">
    <citation type="submission" date="2015-10" db="EMBL/GenBank/DDBJ databases">
        <title>Survey of human and primate louse endosymbionts.</title>
        <authorList>
            <person name="Boyd B.M."/>
        </authorList>
    </citation>
    <scope>NUCLEOTIDE SEQUENCE [LARGE SCALE GENOMIC DNA]</scope>
    <source>
        <strain evidence="20 21">HPNA</strain>
    </source>
</reference>
<dbReference type="InterPro" id="IPR013520">
    <property type="entry name" value="Ribonucl_H"/>
</dbReference>
<dbReference type="SUPFAM" id="SSF53098">
    <property type="entry name" value="Ribonuclease H-like"/>
    <property type="match status" value="1"/>
</dbReference>
<feature type="binding site" evidence="16">
    <location>
        <position position="10"/>
    </location>
    <ligand>
        <name>substrate</name>
    </ligand>
</feature>
<dbReference type="InterPro" id="IPR006054">
    <property type="entry name" value="DnaQ"/>
</dbReference>
<evidence type="ECO:0000256" key="15">
    <source>
        <dbReference type="PIRSR" id="PIRSR606309-1"/>
    </source>
</evidence>
<dbReference type="SMART" id="SM00479">
    <property type="entry name" value="EXOIII"/>
    <property type="match status" value="1"/>
</dbReference>
<feature type="binding site" evidence="16">
    <location>
        <position position="59"/>
    </location>
    <ligand>
        <name>substrate</name>
    </ligand>
</feature>
<dbReference type="AlphaFoldDB" id="A0A1V0HP71"/>
<evidence type="ECO:0000313" key="21">
    <source>
        <dbReference type="Proteomes" id="UP000243729"/>
    </source>
</evidence>
<feature type="binding site" evidence="17">
    <location>
        <position position="12"/>
    </location>
    <ligand>
        <name>a divalent metal cation</name>
        <dbReference type="ChEBI" id="CHEBI:60240"/>
        <label>1</label>
        <note>catalytic</note>
    </ligand>
</feature>
<evidence type="ECO:0000256" key="2">
    <source>
        <dbReference type="ARBA" id="ARBA00012417"/>
    </source>
</evidence>
<dbReference type="NCBIfam" id="NF004316">
    <property type="entry name" value="PRK05711.1"/>
    <property type="match status" value="1"/>
</dbReference>
<evidence type="ECO:0000256" key="10">
    <source>
        <dbReference type="ARBA" id="ARBA00022839"/>
    </source>
</evidence>
<evidence type="ECO:0000256" key="6">
    <source>
        <dbReference type="ARBA" id="ARBA00022705"/>
    </source>
</evidence>
<evidence type="ECO:0000256" key="8">
    <source>
        <dbReference type="ARBA" id="ARBA00022723"/>
    </source>
</evidence>
<dbReference type="GO" id="GO:0005829">
    <property type="term" value="C:cytosol"/>
    <property type="evidence" value="ECO:0007669"/>
    <property type="project" value="TreeGrafter"/>
</dbReference>
<protein>
    <recommendedName>
        <fullName evidence="3 18">DNA polymerase III subunit epsilon</fullName>
        <ecNumber evidence="2 18">2.7.7.7</ecNumber>
    </recommendedName>
</protein>
<keyword evidence="7 18" id="KW-0540">Nuclease</keyword>
<comment type="subunit">
    <text evidence="18">The DNA polymerase holoenzyme is a complex that contains 10 different types of subunits. These subunits are organized into 3 functionally essential subassemblies: the pol III core, the beta sliding clamp processivity factor and the clamp-loading complex. The pol III core (subunits alpha,epsilon and theta) contains the polymerase and the 3'-5' exonuclease proofreading activities. The polymerase is tethered to the template via the sliding clamp processivity factor. The clamp-loading complex assembles the beta processivity factor onto the primer template and plays a central role in the organization and communication at the replication fork. This complex contains delta, delta', psi and chi, and copies of either or both of two different DnaX proteins, gamma and tau.</text>
</comment>
<dbReference type="PANTHER" id="PTHR30231:SF41">
    <property type="entry name" value="DNA POLYMERASE III SUBUNIT EPSILON"/>
    <property type="match status" value="1"/>
</dbReference>
<dbReference type="InterPro" id="IPR006309">
    <property type="entry name" value="DnaQ_proteo"/>
</dbReference>
<keyword evidence="11 17" id="KW-0460">Magnesium</keyword>
<keyword evidence="6 18" id="KW-0235">DNA replication</keyword>
<evidence type="ECO:0000256" key="16">
    <source>
        <dbReference type="PIRSR" id="PIRSR606309-2"/>
    </source>
</evidence>
<evidence type="ECO:0000256" key="14">
    <source>
        <dbReference type="ARBA" id="ARBA00049244"/>
    </source>
</evidence>
<evidence type="ECO:0000259" key="19">
    <source>
        <dbReference type="SMART" id="SM00479"/>
    </source>
</evidence>
<evidence type="ECO:0000256" key="7">
    <source>
        <dbReference type="ARBA" id="ARBA00022722"/>
    </source>
</evidence>
<dbReference type="NCBIfam" id="TIGR00573">
    <property type="entry name" value="dnaq"/>
    <property type="match status" value="1"/>
</dbReference>
<evidence type="ECO:0000256" key="17">
    <source>
        <dbReference type="PIRSR" id="PIRSR606309-3"/>
    </source>
</evidence>
<dbReference type="Proteomes" id="UP000243729">
    <property type="component" value="Chromosome"/>
</dbReference>
<comment type="cofactor">
    <cofactor evidence="1 18">
        <name>Mn(2+)</name>
        <dbReference type="ChEBI" id="CHEBI:29035"/>
    </cofactor>
</comment>
<evidence type="ECO:0000256" key="3">
    <source>
        <dbReference type="ARBA" id="ARBA00020352"/>
    </source>
</evidence>
<keyword evidence="21" id="KW-1185">Reference proteome</keyword>
<dbReference type="STRING" id="428412.AOE58_00810"/>
<feature type="domain" description="Exonuclease" evidence="19">
    <location>
        <begin position="5"/>
        <end position="182"/>
    </location>
</feature>
<gene>
    <name evidence="18" type="primary">dnaQ</name>
    <name evidence="20" type="ORF">AOE58_00810</name>
</gene>
<dbReference type="Gene3D" id="3.30.420.10">
    <property type="entry name" value="Ribonuclease H-like superfamily/Ribonuclease H"/>
    <property type="match status" value="1"/>
</dbReference>
<comment type="catalytic activity">
    <reaction evidence="14 18">
        <text>DNA(n) + a 2'-deoxyribonucleoside 5'-triphosphate = DNA(n+1) + diphosphate</text>
        <dbReference type="Rhea" id="RHEA:22508"/>
        <dbReference type="Rhea" id="RHEA-COMP:17339"/>
        <dbReference type="Rhea" id="RHEA-COMP:17340"/>
        <dbReference type="ChEBI" id="CHEBI:33019"/>
        <dbReference type="ChEBI" id="CHEBI:61560"/>
        <dbReference type="ChEBI" id="CHEBI:173112"/>
        <dbReference type="EC" id="2.7.7.7"/>
    </reaction>
</comment>
<feature type="binding site" evidence="16">
    <location>
        <position position="12"/>
    </location>
    <ligand>
        <name>substrate</name>
    </ligand>
</feature>
<dbReference type="NCBIfam" id="TIGR01406">
    <property type="entry name" value="dnaQ_proteo"/>
    <property type="match status" value="1"/>
</dbReference>
<dbReference type="PANTHER" id="PTHR30231">
    <property type="entry name" value="DNA POLYMERASE III SUBUNIT EPSILON"/>
    <property type="match status" value="1"/>
</dbReference>
<keyword evidence="12 18" id="KW-0239">DNA-directed DNA polymerase</keyword>
<feature type="binding site" evidence="16">
    <location>
        <position position="64"/>
    </location>
    <ligand>
        <name>substrate</name>
    </ligand>
</feature>
<dbReference type="InterPro" id="IPR036397">
    <property type="entry name" value="RNaseH_sf"/>
</dbReference>
<sequence>MNKKRQIFLDTETTGINKNGIHYIGHNIIEIGAIETIDRKITGKYFHTYIKPNRKVEVEAFKIHKISNEFLSNKPTFCEISDKFLKFVRNSEIIIHNAKFDVGFINYEFSKLNKNFRKIEEICTITDTLSLAKKKFPGKRNSLDALCDRYEIDKSKRVSHSAFIDAELLCKVYMLMTGGQILFNFSKKNDSKFSKKFFEKNQERSQVKLKILYASEDELLAHEKYLKLIKNRKSFI</sequence>
<feature type="binding site" evidence="17">
    <location>
        <position position="165"/>
    </location>
    <ligand>
        <name>a divalent metal cation</name>
        <dbReference type="ChEBI" id="CHEBI:60240"/>
        <label>1</label>
        <note>catalytic</note>
    </ligand>
</feature>
<dbReference type="GO" id="GO:0003887">
    <property type="term" value="F:DNA-directed DNA polymerase activity"/>
    <property type="evidence" value="ECO:0007669"/>
    <property type="project" value="UniProtKB-KW"/>
</dbReference>
<evidence type="ECO:0000256" key="4">
    <source>
        <dbReference type="ARBA" id="ARBA00022679"/>
    </source>
</evidence>
<dbReference type="GO" id="GO:0045004">
    <property type="term" value="P:DNA replication proofreading"/>
    <property type="evidence" value="ECO:0007669"/>
    <property type="project" value="TreeGrafter"/>
</dbReference>
<feature type="active site" description="Proton acceptor" evidence="15">
    <location>
        <position position="160"/>
    </location>
</feature>
<evidence type="ECO:0000313" key="20">
    <source>
        <dbReference type="EMBL" id="ARC54605.1"/>
    </source>
</evidence>
<comment type="cofactor">
    <cofactor evidence="17">
        <name>Mg(2+)</name>
        <dbReference type="ChEBI" id="CHEBI:18420"/>
    </cofactor>
    <cofactor evidence="17">
        <name>Mn(2+)</name>
        <dbReference type="ChEBI" id="CHEBI:29035"/>
    </cofactor>
    <text evidence="17">Binds 2 divalent metal cations. Magnesium or manganese.</text>
</comment>
<feature type="binding site" evidence="17">
    <location>
        <position position="10"/>
    </location>
    <ligand>
        <name>a divalent metal cation</name>
        <dbReference type="ChEBI" id="CHEBI:60240"/>
        <label>1</label>
        <note>catalytic</note>
    </ligand>
</feature>
<dbReference type="Pfam" id="PF00929">
    <property type="entry name" value="RNase_T"/>
    <property type="match status" value="1"/>
</dbReference>
<dbReference type="CDD" id="cd06131">
    <property type="entry name" value="DNA_pol_III_epsilon_Ecoli_like"/>
    <property type="match status" value="1"/>
</dbReference>
<keyword evidence="13 17" id="KW-0464">Manganese</keyword>
<evidence type="ECO:0000256" key="9">
    <source>
        <dbReference type="ARBA" id="ARBA00022801"/>
    </source>
</evidence>
<dbReference type="GO" id="GO:0046872">
    <property type="term" value="F:metal ion binding"/>
    <property type="evidence" value="ECO:0007669"/>
    <property type="project" value="UniProtKB-KW"/>
</dbReference>
<keyword evidence="10 18" id="KW-0269">Exonuclease</keyword>
<keyword evidence="4 18" id="KW-0808">Transferase</keyword>
<evidence type="ECO:0000256" key="18">
    <source>
        <dbReference type="RuleBase" id="RU364087"/>
    </source>
</evidence>
<dbReference type="InterPro" id="IPR012337">
    <property type="entry name" value="RNaseH-like_sf"/>
</dbReference>
<dbReference type="GO" id="GO:0008408">
    <property type="term" value="F:3'-5' exonuclease activity"/>
    <property type="evidence" value="ECO:0007669"/>
    <property type="project" value="TreeGrafter"/>
</dbReference>
<keyword evidence="9 18" id="KW-0378">Hydrolase</keyword>
<name>A0A1V0HP71_9ENTR</name>
<organism evidence="20 21">
    <name type="scientific">Candidatus Riesia pthiripubis</name>
    <dbReference type="NCBI Taxonomy" id="428412"/>
    <lineage>
        <taxon>Bacteria</taxon>
        <taxon>Pseudomonadati</taxon>
        <taxon>Pseudomonadota</taxon>
        <taxon>Gammaproteobacteria</taxon>
        <taxon>Enterobacterales</taxon>
        <taxon>Enterobacteriaceae</taxon>
        <taxon>Candidatus Riesia</taxon>
    </lineage>
</organism>
<keyword evidence="5 18" id="KW-0548">Nucleotidyltransferase</keyword>
<feature type="binding site" evidence="16">
    <location>
        <position position="165"/>
    </location>
    <ligand>
        <name>substrate</name>
    </ligand>
</feature>
<comment type="function">
    <text evidence="18">DNA polymerase III is a complex, multichain enzyme responsible for most of the replicative synthesis in bacteria. The epsilon subunit contain the editing function and is a proofreading 3'-5' exonuclease.</text>
</comment>
<keyword evidence="8 17" id="KW-0479">Metal-binding</keyword>
<dbReference type="GO" id="GO:0003677">
    <property type="term" value="F:DNA binding"/>
    <property type="evidence" value="ECO:0007669"/>
    <property type="project" value="InterPro"/>
</dbReference>